<evidence type="ECO:0000256" key="2">
    <source>
        <dbReference type="ARBA" id="ARBA00008573"/>
    </source>
</evidence>
<dbReference type="GO" id="GO:0016020">
    <property type="term" value="C:membrane"/>
    <property type="evidence" value="ECO:0007669"/>
    <property type="project" value="UniProtKB-SubCell"/>
</dbReference>
<dbReference type="PANTHER" id="PTHR12300:SF161">
    <property type="entry name" value="RECEPTOR EXPRESSION-ENHANCING PROTEIN"/>
    <property type="match status" value="1"/>
</dbReference>
<evidence type="ECO:0000256" key="4">
    <source>
        <dbReference type="ARBA" id="ARBA00022989"/>
    </source>
</evidence>
<dbReference type="AlphaFoldDB" id="A0A015JZJ2"/>
<dbReference type="OrthoDB" id="10009287at2759"/>
<protein>
    <recommendedName>
        <fullName evidence="6">Protein YOP1</fullName>
    </recommendedName>
</protein>
<comment type="similarity">
    <text evidence="2 6">Belongs to the DP1 family.</text>
</comment>
<evidence type="ECO:0000313" key="7">
    <source>
        <dbReference type="EMBL" id="EXX60504.1"/>
    </source>
</evidence>
<dbReference type="Proteomes" id="UP000022910">
    <property type="component" value="Unassembled WGS sequence"/>
</dbReference>
<sequence>MEGFQAKLKYYNAQADKELSKYPQIIKLEQQVGVPKTYLAAGVVGFVSFLIFFDVWGQLLSNLIGWLYPAYTSFKAIESTEKSDDTQWLTYWTVFGFLNIIEFFSDTILYWIPFYYLFKTVFFLWLFLPPFKGAQVLYAKFLRPFLIAYQGDVDSSLNKLKSKVNEATKEAMNSVVDSVSSDRSDKTE</sequence>
<comment type="subcellular location">
    <subcellularLocation>
        <location evidence="1 6">Membrane</location>
        <topology evidence="1 6">Multi-pass membrane protein</topology>
    </subcellularLocation>
</comment>
<evidence type="ECO:0000256" key="1">
    <source>
        <dbReference type="ARBA" id="ARBA00004141"/>
    </source>
</evidence>
<dbReference type="Pfam" id="PF03134">
    <property type="entry name" value="TB2_DP1_HVA22"/>
    <property type="match status" value="1"/>
</dbReference>
<keyword evidence="8" id="KW-1185">Reference proteome</keyword>
<dbReference type="PANTHER" id="PTHR12300">
    <property type="entry name" value="HVA22-LIKE PROTEINS"/>
    <property type="match status" value="1"/>
</dbReference>
<evidence type="ECO:0000313" key="8">
    <source>
        <dbReference type="Proteomes" id="UP000022910"/>
    </source>
</evidence>
<accession>A0A015JZJ2</accession>
<dbReference type="EMBL" id="JEMT01025905">
    <property type="protein sequence ID" value="EXX60503.1"/>
    <property type="molecule type" value="Genomic_DNA"/>
</dbReference>
<gene>
    <name evidence="7" type="ORF">RirG_179310</name>
</gene>
<reference evidence="7 8" key="1">
    <citation type="submission" date="2014-02" db="EMBL/GenBank/DDBJ databases">
        <title>Single nucleus genome sequencing reveals high similarity among nuclei of an endomycorrhizal fungus.</title>
        <authorList>
            <person name="Lin K."/>
            <person name="Geurts R."/>
            <person name="Zhang Z."/>
            <person name="Limpens E."/>
            <person name="Saunders D.G."/>
            <person name="Mu D."/>
            <person name="Pang E."/>
            <person name="Cao H."/>
            <person name="Cha H."/>
            <person name="Lin T."/>
            <person name="Zhou Q."/>
            <person name="Shang Y."/>
            <person name="Li Y."/>
            <person name="Ivanov S."/>
            <person name="Sharma T."/>
            <person name="Velzen R.V."/>
            <person name="Ruijter N.D."/>
            <person name="Aanen D.K."/>
            <person name="Win J."/>
            <person name="Kamoun S."/>
            <person name="Bisseling T."/>
            <person name="Huang S."/>
        </authorList>
    </citation>
    <scope>NUCLEOTIDE SEQUENCE [LARGE SCALE GENOMIC DNA]</scope>
    <source>
        <strain evidence="7">DAOM 197198w</strain>
        <strain evidence="8">DAOM197198w</strain>
    </source>
</reference>
<evidence type="ECO:0000256" key="5">
    <source>
        <dbReference type="ARBA" id="ARBA00023136"/>
    </source>
</evidence>
<comment type="caution">
    <text evidence="6">Lacks conserved residue(s) required for the propagation of feature annotation.</text>
</comment>
<feature type="transmembrane region" description="Helical" evidence="6">
    <location>
        <begin position="108"/>
        <end position="128"/>
    </location>
</feature>
<proteinExistence type="inferred from homology"/>
<organism evidence="7 8">
    <name type="scientific">Rhizophagus irregularis (strain DAOM 197198w)</name>
    <name type="common">Glomus intraradices</name>
    <dbReference type="NCBI Taxonomy" id="1432141"/>
    <lineage>
        <taxon>Eukaryota</taxon>
        <taxon>Fungi</taxon>
        <taxon>Fungi incertae sedis</taxon>
        <taxon>Mucoromycota</taxon>
        <taxon>Glomeromycotina</taxon>
        <taxon>Glomeromycetes</taxon>
        <taxon>Glomerales</taxon>
        <taxon>Glomeraceae</taxon>
        <taxon>Rhizophagus</taxon>
    </lineage>
</organism>
<name>A0A015JZJ2_RHIIW</name>
<evidence type="ECO:0000256" key="3">
    <source>
        <dbReference type="ARBA" id="ARBA00022692"/>
    </source>
</evidence>
<keyword evidence="3 6" id="KW-0812">Transmembrane</keyword>
<dbReference type="OMA" id="DTQYWVV"/>
<keyword evidence="4 6" id="KW-1133">Transmembrane helix</keyword>
<comment type="caution">
    <text evidence="7">The sequence shown here is derived from an EMBL/GenBank/DDBJ whole genome shotgun (WGS) entry which is preliminary data.</text>
</comment>
<evidence type="ECO:0000256" key="6">
    <source>
        <dbReference type="RuleBase" id="RU362006"/>
    </source>
</evidence>
<dbReference type="InterPro" id="IPR004345">
    <property type="entry name" value="TB2_DP1_HVA22"/>
</dbReference>
<dbReference type="EMBL" id="JEMT01025905">
    <property type="protein sequence ID" value="EXX60504.1"/>
    <property type="molecule type" value="Genomic_DNA"/>
</dbReference>
<feature type="transmembrane region" description="Helical" evidence="6">
    <location>
        <begin position="37"/>
        <end position="59"/>
    </location>
</feature>
<keyword evidence="5 6" id="KW-0472">Membrane</keyword>